<feature type="domain" description="SIS" evidence="1">
    <location>
        <begin position="36"/>
        <end position="179"/>
    </location>
</feature>
<accession>A0A644X5C3</accession>
<dbReference type="SUPFAM" id="SSF53697">
    <property type="entry name" value="SIS domain"/>
    <property type="match status" value="1"/>
</dbReference>
<dbReference type="InterPro" id="IPR046348">
    <property type="entry name" value="SIS_dom_sf"/>
</dbReference>
<dbReference type="GO" id="GO:1901135">
    <property type="term" value="P:carbohydrate derivative metabolic process"/>
    <property type="evidence" value="ECO:0007669"/>
    <property type="project" value="InterPro"/>
</dbReference>
<dbReference type="PROSITE" id="PS51464">
    <property type="entry name" value="SIS"/>
    <property type="match status" value="1"/>
</dbReference>
<dbReference type="PANTHER" id="PTHR42745">
    <property type="match status" value="1"/>
</dbReference>
<dbReference type="EC" id="5.3.1.13" evidence="2"/>
<dbReference type="InterPro" id="IPR035474">
    <property type="entry name" value="SIS_Kpsf"/>
</dbReference>
<dbReference type="AlphaFoldDB" id="A0A644X5C3"/>
<name>A0A644X5C3_9ZZZZ</name>
<dbReference type="EMBL" id="VSSQ01001791">
    <property type="protein sequence ID" value="MPM11147.1"/>
    <property type="molecule type" value="Genomic_DNA"/>
</dbReference>
<dbReference type="CDD" id="cd05014">
    <property type="entry name" value="SIS_Kpsf"/>
    <property type="match status" value="1"/>
</dbReference>
<organism evidence="2">
    <name type="scientific">bioreactor metagenome</name>
    <dbReference type="NCBI Taxonomy" id="1076179"/>
    <lineage>
        <taxon>unclassified sequences</taxon>
        <taxon>metagenomes</taxon>
        <taxon>ecological metagenomes</taxon>
    </lineage>
</organism>
<dbReference type="PANTHER" id="PTHR42745:SF1">
    <property type="entry name" value="ARABINOSE 5-PHOSPHATE ISOMERASE KDSD"/>
    <property type="match status" value="1"/>
</dbReference>
<keyword evidence="2" id="KW-0413">Isomerase</keyword>
<evidence type="ECO:0000259" key="1">
    <source>
        <dbReference type="PROSITE" id="PS51464"/>
    </source>
</evidence>
<dbReference type="Pfam" id="PF01380">
    <property type="entry name" value="SIS"/>
    <property type="match status" value="1"/>
</dbReference>
<sequence length="207" mass="21818">MLTDEEIIEACREQIKKEAEALTRVGGQVDSAYAQACRAILGCKGRVVVTGLGKTGHVGGKLAATMASLGIPAFFVHSAESLHGDMGMITKDDLVILISNSGKSQEILNMLTPIKIIGAKTVSITRDINSPLACGTDIRILCDAEPEIDHLGLAPTASSTAALAVGDALATVVSRIKGFRKQDFALFHPGGALGQGLMREYQERTTK</sequence>
<reference evidence="2" key="1">
    <citation type="submission" date="2019-08" db="EMBL/GenBank/DDBJ databases">
        <authorList>
            <person name="Kucharzyk K."/>
            <person name="Murdoch R.W."/>
            <person name="Higgins S."/>
            <person name="Loffler F."/>
        </authorList>
    </citation>
    <scope>NUCLEOTIDE SEQUENCE</scope>
</reference>
<comment type="caution">
    <text evidence="2">The sequence shown here is derived from an EMBL/GenBank/DDBJ whole genome shotgun (WGS) entry which is preliminary data.</text>
</comment>
<dbReference type="InterPro" id="IPR001347">
    <property type="entry name" value="SIS_dom"/>
</dbReference>
<dbReference type="GO" id="GO:0019146">
    <property type="term" value="F:arabinose-5-phosphate isomerase activity"/>
    <property type="evidence" value="ECO:0007669"/>
    <property type="project" value="UniProtKB-EC"/>
</dbReference>
<dbReference type="Gene3D" id="3.40.50.10490">
    <property type="entry name" value="Glucose-6-phosphate isomerase like protein, domain 1"/>
    <property type="match status" value="1"/>
</dbReference>
<dbReference type="GO" id="GO:0097367">
    <property type="term" value="F:carbohydrate derivative binding"/>
    <property type="evidence" value="ECO:0007669"/>
    <property type="project" value="InterPro"/>
</dbReference>
<dbReference type="InterPro" id="IPR050986">
    <property type="entry name" value="GutQ/KpsF_isomerases"/>
</dbReference>
<gene>
    <name evidence="2" type="primary">kdsD_8</name>
    <name evidence="2" type="ORF">SDC9_57486</name>
</gene>
<proteinExistence type="predicted"/>
<protein>
    <submittedName>
        <fullName evidence="2">Arabinose 5-phosphate isomerase KdsD</fullName>
        <ecNumber evidence="2">5.3.1.13</ecNumber>
    </submittedName>
</protein>
<evidence type="ECO:0000313" key="2">
    <source>
        <dbReference type="EMBL" id="MPM11147.1"/>
    </source>
</evidence>